<dbReference type="PANTHER" id="PTHR44196:SF1">
    <property type="entry name" value="DEHYDROGENASE_REDUCTASE SDR FAMILY MEMBER 7B"/>
    <property type="match status" value="1"/>
</dbReference>
<accession>A0A1Q8ST43</accession>
<dbReference type="STRING" id="404433.BTW07_09110"/>
<dbReference type="RefSeq" id="WP_075569865.1">
    <property type="nucleotide sequence ID" value="NZ_MSDO01000010.1"/>
</dbReference>
<sequence length="231" mass="24728">MSNDAPVVMISGANRGIGAAIAETLHAAGWRVSLGCRSEPVERPERNDWLVCHYDALDSQSARSWVEETVRVFGGIDALVNNAGILSRASVLEADGDEFDRVMAVNAKAPMLLTQQAWPHLVEADQGKVVSIVSLSGKRVRSPGSGLYAMSKFAAQAFIHGLRHCSAETRVRATAICPGFVATDMAAGANVDAEEVTQPNDVARIVRLLLELPPSASVAEVPVNWRIEDTV</sequence>
<evidence type="ECO:0000313" key="6">
    <source>
        <dbReference type="Proteomes" id="UP000186878"/>
    </source>
</evidence>
<dbReference type="InterPro" id="IPR036291">
    <property type="entry name" value="NAD(P)-bd_dom_sf"/>
</dbReference>
<dbReference type="GO" id="GO:0016020">
    <property type="term" value="C:membrane"/>
    <property type="evidence" value="ECO:0007669"/>
    <property type="project" value="TreeGrafter"/>
</dbReference>
<protein>
    <submittedName>
        <fullName evidence="5">Short-chain dehydrogenase</fullName>
    </submittedName>
</protein>
<dbReference type="PRINTS" id="PR00080">
    <property type="entry name" value="SDRFAMILY"/>
</dbReference>
<dbReference type="Pfam" id="PF00106">
    <property type="entry name" value="adh_short"/>
    <property type="match status" value="1"/>
</dbReference>
<proteinExistence type="inferred from homology"/>
<dbReference type="Gene3D" id="3.40.50.720">
    <property type="entry name" value="NAD(P)-binding Rossmann-like Domain"/>
    <property type="match status" value="1"/>
</dbReference>
<comment type="similarity">
    <text evidence="1 3">Belongs to the short-chain dehydrogenases/reductases (SDR) family.</text>
</comment>
<dbReference type="EMBL" id="MSDO01000010">
    <property type="protein sequence ID" value="OLO04576.1"/>
    <property type="molecule type" value="Genomic_DNA"/>
</dbReference>
<dbReference type="PANTHER" id="PTHR44196">
    <property type="entry name" value="DEHYDROGENASE/REDUCTASE SDR FAMILY MEMBER 7B"/>
    <property type="match status" value="1"/>
</dbReference>
<dbReference type="PROSITE" id="PS00061">
    <property type="entry name" value="ADH_SHORT"/>
    <property type="match status" value="1"/>
</dbReference>
<dbReference type="Proteomes" id="UP000186878">
    <property type="component" value="Unassembled WGS sequence"/>
</dbReference>
<keyword evidence="6" id="KW-1185">Reference proteome</keyword>
<dbReference type="InterPro" id="IPR002347">
    <property type="entry name" value="SDR_fam"/>
</dbReference>
<organism evidence="5 6">
    <name type="scientific">Salinicola socius</name>
    <dbReference type="NCBI Taxonomy" id="404433"/>
    <lineage>
        <taxon>Bacteria</taxon>
        <taxon>Pseudomonadati</taxon>
        <taxon>Pseudomonadota</taxon>
        <taxon>Gammaproteobacteria</taxon>
        <taxon>Oceanospirillales</taxon>
        <taxon>Halomonadaceae</taxon>
        <taxon>Salinicola</taxon>
    </lineage>
</organism>
<gene>
    <name evidence="5" type="ORF">BTW07_09110</name>
</gene>
<evidence type="ECO:0000256" key="3">
    <source>
        <dbReference type="RuleBase" id="RU000363"/>
    </source>
</evidence>
<feature type="domain" description="Ketoreductase" evidence="4">
    <location>
        <begin position="6"/>
        <end position="189"/>
    </location>
</feature>
<dbReference type="OrthoDB" id="9793499at2"/>
<dbReference type="SUPFAM" id="SSF51735">
    <property type="entry name" value="NAD(P)-binding Rossmann-fold domains"/>
    <property type="match status" value="1"/>
</dbReference>
<dbReference type="SMART" id="SM00822">
    <property type="entry name" value="PKS_KR"/>
    <property type="match status" value="1"/>
</dbReference>
<dbReference type="PRINTS" id="PR00081">
    <property type="entry name" value="GDHRDH"/>
</dbReference>
<dbReference type="GO" id="GO:0016491">
    <property type="term" value="F:oxidoreductase activity"/>
    <property type="evidence" value="ECO:0007669"/>
    <property type="project" value="UniProtKB-KW"/>
</dbReference>
<keyword evidence="2" id="KW-0560">Oxidoreductase</keyword>
<dbReference type="InterPro" id="IPR020904">
    <property type="entry name" value="Sc_DH/Rdtase_CS"/>
</dbReference>
<evidence type="ECO:0000313" key="5">
    <source>
        <dbReference type="EMBL" id="OLO04576.1"/>
    </source>
</evidence>
<evidence type="ECO:0000256" key="2">
    <source>
        <dbReference type="ARBA" id="ARBA00023002"/>
    </source>
</evidence>
<name>A0A1Q8ST43_9GAMM</name>
<dbReference type="InterPro" id="IPR057326">
    <property type="entry name" value="KR_dom"/>
</dbReference>
<reference evidence="5 6" key="1">
    <citation type="submission" date="2016-12" db="EMBL/GenBank/DDBJ databases">
        <title>Draft genome sequences of strains Salinicola socius SMB35, Salinicola sp. MH3R3-1 and Chromohalobacter sp. SMB17 from the Verkhnekamsk potash mining region of Russia.</title>
        <authorList>
            <person name="Mavrodi D.V."/>
            <person name="Olsson B.E."/>
            <person name="Korsakova E.S."/>
            <person name="Pyankova A."/>
            <person name="Mavrodi O.V."/>
            <person name="Plotnikova E.G."/>
        </authorList>
    </citation>
    <scope>NUCLEOTIDE SEQUENCE [LARGE SCALE GENOMIC DNA]</scope>
    <source>
        <strain evidence="5 6">SMB35</strain>
    </source>
</reference>
<comment type="caution">
    <text evidence="5">The sequence shown here is derived from an EMBL/GenBank/DDBJ whole genome shotgun (WGS) entry which is preliminary data.</text>
</comment>
<dbReference type="AlphaFoldDB" id="A0A1Q8ST43"/>
<evidence type="ECO:0000259" key="4">
    <source>
        <dbReference type="SMART" id="SM00822"/>
    </source>
</evidence>
<evidence type="ECO:0000256" key="1">
    <source>
        <dbReference type="ARBA" id="ARBA00006484"/>
    </source>
</evidence>